<evidence type="ECO:0000256" key="1">
    <source>
        <dbReference type="SAM" id="Phobius"/>
    </source>
</evidence>
<dbReference type="AlphaFoldDB" id="A0A6A8DED8"/>
<sequence length="58" mass="6405">MDGFWIGVLVAGIAIVSIFFRGNNTKKGRRSNNRLFLVVGILAALIGFVGFAFLGWRF</sequence>
<feature type="transmembrane region" description="Helical" evidence="1">
    <location>
        <begin position="6"/>
        <end position="23"/>
    </location>
</feature>
<dbReference type="RefSeq" id="WP_153737616.1">
    <property type="nucleotide sequence ID" value="NZ_WJNG01000013.1"/>
</dbReference>
<protein>
    <submittedName>
        <fullName evidence="2">Uncharacterized protein</fullName>
    </submittedName>
</protein>
<comment type="caution">
    <text evidence="2">The sequence shown here is derived from an EMBL/GenBank/DDBJ whole genome shotgun (WGS) entry which is preliminary data.</text>
</comment>
<gene>
    <name evidence="2" type="ORF">GH741_15275</name>
</gene>
<feature type="transmembrane region" description="Helical" evidence="1">
    <location>
        <begin position="35"/>
        <end position="56"/>
    </location>
</feature>
<accession>A0A6A8DED8</accession>
<keyword evidence="1" id="KW-0472">Membrane</keyword>
<proteinExistence type="predicted"/>
<evidence type="ECO:0000313" key="3">
    <source>
        <dbReference type="Proteomes" id="UP000799092"/>
    </source>
</evidence>
<reference evidence="2" key="1">
    <citation type="submission" date="2019-11" db="EMBL/GenBank/DDBJ databases">
        <authorList>
            <person name="Li J."/>
        </authorList>
    </citation>
    <scope>NUCLEOTIDE SEQUENCE</scope>
    <source>
        <strain evidence="2">B6B</strain>
    </source>
</reference>
<evidence type="ECO:0000313" key="2">
    <source>
        <dbReference type="EMBL" id="MRH44003.1"/>
    </source>
</evidence>
<keyword evidence="1" id="KW-1133">Transmembrane helix</keyword>
<keyword evidence="3" id="KW-1185">Reference proteome</keyword>
<organism evidence="2 3">
    <name type="scientific">Aquibacillus halophilus</name>
    <dbReference type="NCBI Taxonomy" id="930132"/>
    <lineage>
        <taxon>Bacteria</taxon>
        <taxon>Bacillati</taxon>
        <taxon>Bacillota</taxon>
        <taxon>Bacilli</taxon>
        <taxon>Bacillales</taxon>
        <taxon>Bacillaceae</taxon>
        <taxon>Aquibacillus</taxon>
    </lineage>
</organism>
<dbReference type="Proteomes" id="UP000799092">
    <property type="component" value="Unassembled WGS sequence"/>
</dbReference>
<dbReference type="EMBL" id="WJNG01000013">
    <property type="protein sequence ID" value="MRH44003.1"/>
    <property type="molecule type" value="Genomic_DNA"/>
</dbReference>
<dbReference type="OrthoDB" id="9922282at2"/>
<name>A0A6A8DED8_9BACI</name>
<keyword evidence="1" id="KW-0812">Transmembrane</keyword>